<dbReference type="AlphaFoldDB" id="E9T664"/>
<protein>
    <recommendedName>
        <fullName evidence="4">Secreted protein</fullName>
    </recommendedName>
</protein>
<organism evidence="2 3">
    <name type="scientific">Prescottella equi ATCC 33707</name>
    <dbReference type="NCBI Taxonomy" id="525370"/>
    <lineage>
        <taxon>Bacteria</taxon>
        <taxon>Bacillati</taxon>
        <taxon>Actinomycetota</taxon>
        <taxon>Actinomycetes</taxon>
        <taxon>Mycobacteriales</taxon>
        <taxon>Nocardiaceae</taxon>
        <taxon>Prescottella</taxon>
    </lineage>
</organism>
<keyword evidence="3" id="KW-1185">Reference proteome</keyword>
<evidence type="ECO:0000313" key="2">
    <source>
        <dbReference type="EMBL" id="EGD22051.1"/>
    </source>
</evidence>
<dbReference type="EMBL" id="ADNW02000024">
    <property type="protein sequence ID" value="EGD22051.1"/>
    <property type="molecule type" value="Genomic_DNA"/>
</dbReference>
<feature type="chain" id="PRO_5003243808" description="Secreted protein" evidence="1">
    <location>
        <begin position="46"/>
        <end position="168"/>
    </location>
</feature>
<dbReference type="HOGENOM" id="CLU_1702872_0_0_11"/>
<gene>
    <name evidence="2" type="ORF">HMPREF0724_14270</name>
</gene>
<keyword evidence="1" id="KW-0732">Signal</keyword>
<evidence type="ECO:0000256" key="1">
    <source>
        <dbReference type="SAM" id="SignalP"/>
    </source>
</evidence>
<evidence type="ECO:0008006" key="4">
    <source>
        <dbReference type="Google" id="ProtNLM"/>
    </source>
</evidence>
<name>E9T664_RHOHA</name>
<accession>E9T664</accession>
<proteinExistence type="predicted"/>
<reference evidence="2" key="1">
    <citation type="submission" date="2011-01" db="EMBL/GenBank/DDBJ databases">
        <authorList>
            <person name="Muzny D."/>
            <person name="Qin X."/>
            <person name="Buhay C."/>
            <person name="Dugan-Rocha S."/>
            <person name="Ding Y."/>
            <person name="Chen G."/>
            <person name="Hawes A."/>
            <person name="Holder M."/>
            <person name="Jhangiani S."/>
            <person name="Johnson A."/>
            <person name="Khan Z."/>
            <person name="Li Z."/>
            <person name="Liu W."/>
            <person name="Liu X."/>
            <person name="Perez L."/>
            <person name="Shen H."/>
            <person name="Wang Q."/>
            <person name="Watt J."/>
            <person name="Xi L."/>
            <person name="Xin Y."/>
            <person name="Zhou J."/>
            <person name="Deng J."/>
            <person name="Jiang H."/>
            <person name="Liu Y."/>
            <person name="Qu J."/>
            <person name="Song X.-Z."/>
            <person name="Zhang L."/>
            <person name="Villasana D."/>
            <person name="Johnson A."/>
            <person name="Liu J."/>
            <person name="Liyanage D."/>
            <person name="Lorensuhewa L."/>
            <person name="Robinson T."/>
            <person name="Song A."/>
            <person name="Song B.-B."/>
            <person name="Dinh H."/>
            <person name="Thornton R."/>
            <person name="Coyle M."/>
            <person name="Francisco L."/>
            <person name="Jackson L."/>
            <person name="Javaid M."/>
            <person name="Korchina V."/>
            <person name="Kovar C."/>
            <person name="Mata R."/>
            <person name="Mathew T."/>
            <person name="Ngo R."/>
            <person name="Nguyen L."/>
            <person name="Nguyen N."/>
            <person name="Okwuonu G."/>
            <person name="Ongeri F."/>
            <person name="Pham C."/>
            <person name="Simmons D."/>
            <person name="Wilczek-Boney K."/>
            <person name="Hale W."/>
            <person name="Jakkamsetti A."/>
            <person name="Pham P."/>
            <person name="Ruth R."/>
            <person name="San Lucas F."/>
            <person name="Warren J."/>
            <person name="Zhang J."/>
            <person name="Zhao Z."/>
            <person name="Zhou C."/>
            <person name="Zhu D."/>
            <person name="Lee S."/>
            <person name="Bess C."/>
            <person name="Blankenburg K."/>
            <person name="Forbes L."/>
            <person name="Fu Q."/>
            <person name="Gubbala S."/>
            <person name="Hirani K."/>
            <person name="Jayaseelan J.C."/>
            <person name="Lara F."/>
            <person name="Munidasa M."/>
            <person name="Palculict T."/>
            <person name="Patil S."/>
            <person name="Pu L.-L."/>
            <person name="Saada N."/>
            <person name="Tang L."/>
            <person name="Weissenberger G."/>
            <person name="Zhu Y."/>
            <person name="Hemphill L."/>
            <person name="Shang Y."/>
            <person name="Youmans B."/>
            <person name="Ayvaz T."/>
            <person name="Ross M."/>
            <person name="Santibanez J."/>
            <person name="Aqrawi P."/>
            <person name="Gross S."/>
            <person name="Joshi V."/>
            <person name="Fowler G."/>
            <person name="Nazareth L."/>
            <person name="Reid J."/>
            <person name="Worley K."/>
            <person name="Petrosino J."/>
            <person name="Highlander S."/>
            <person name="Gibbs R."/>
        </authorList>
    </citation>
    <scope>NUCLEOTIDE SEQUENCE [LARGE SCALE GENOMIC DNA]</scope>
    <source>
        <strain evidence="2">ATCC 33707</strain>
    </source>
</reference>
<comment type="caution">
    <text evidence="2">The sequence shown here is derived from an EMBL/GenBank/DDBJ whole genome shotgun (WGS) entry which is preliminary data.</text>
</comment>
<dbReference type="STRING" id="43767.A6I91_15285"/>
<feature type="signal peptide" evidence="1">
    <location>
        <begin position="1"/>
        <end position="45"/>
    </location>
</feature>
<evidence type="ECO:0000313" key="3">
    <source>
        <dbReference type="Proteomes" id="UP000004245"/>
    </source>
</evidence>
<dbReference type="Proteomes" id="UP000004245">
    <property type="component" value="Unassembled WGS sequence"/>
</dbReference>
<sequence length="168" mass="17353">MGGRHQRTRTGMAMTDRRTTRCIIRSVAVAGAALAAVAVPATAQALPPHPFGPPAMTIGCANQGSLMSLTGATGQTGPEQNPPIGPGEIRFESFPAAPPIPAAGQVTVAWVNLDTGASGMAALEGAYPYYSKTVYTGHGNIRATVFGTIDLWSLPLCQSNPTFGNFIV</sequence>